<protein>
    <submittedName>
        <fullName evidence="1">Uncharacterized protein</fullName>
    </submittedName>
</protein>
<dbReference type="InParanoid" id="A0A1X7UHT2"/>
<dbReference type="AlphaFoldDB" id="A0A1X7UHT2"/>
<organism evidence="1">
    <name type="scientific">Amphimedon queenslandica</name>
    <name type="common">Sponge</name>
    <dbReference type="NCBI Taxonomy" id="400682"/>
    <lineage>
        <taxon>Eukaryota</taxon>
        <taxon>Metazoa</taxon>
        <taxon>Porifera</taxon>
        <taxon>Demospongiae</taxon>
        <taxon>Heteroscleromorpha</taxon>
        <taxon>Haplosclerida</taxon>
        <taxon>Niphatidae</taxon>
        <taxon>Amphimedon</taxon>
    </lineage>
</organism>
<evidence type="ECO:0000313" key="1">
    <source>
        <dbReference type="EnsemblMetazoa" id="Aqu2.1.27028_001"/>
    </source>
</evidence>
<reference evidence="1" key="1">
    <citation type="submission" date="2017-05" db="UniProtKB">
        <authorList>
            <consortium name="EnsemblMetazoa"/>
        </authorList>
    </citation>
    <scope>IDENTIFICATION</scope>
</reference>
<proteinExistence type="predicted"/>
<sequence length="42" mass="4942">MHISPYMIWRPFCFKGPSLDFIRVCTGWISFSNPSVQSTLKY</sequence>
<name>A0A1X7UHT2_AMPQE</name>
<dbReference type="EnsemblMetazoa" id="Aqu2.1.27028_001">
    <property type="protein sequence ID" value="Aqu2.1.27028_001"/>
    <property type="gene ID" value="Aqu2.1.27028"/>
</dbReference>
<accession>A0A1X7UHT2</accession>